<dbReference type="SUPFAM" id="SSF51730">
    <property type="entry name" value="FAD-linked oxidoreductase"/>
    <property type="match status" value="1"/>
</dbReference>
<dbReference type="AlphaFoldDB" id="A0A6A4SNT0"/>
<reference evidence="10 11" key="1">
    <citation type="submission" date="2019-06" db="EMBL/GenBank/DDBJ databases">
        <title>Draft genomes of female and male turbot (Scophthalmus maximus).</title>
        <authorList>
            <person name="Xu H."/>
            <person name="Xu X.-W."/>
            <person name="Shao C."/>
            <person name="Chen S."/>
        </authorList>
    </citation>
    <scope>NUCLEOTIDE SEQUENCE [LARGE SCALE GENOMIC DNA]</scope>
    <source>
        <strain evidence="10">Ysfricsl-2016a</strain>
        <tissue evidence="10">Blood</tissue>
    </source>
</reference>
<dbReference type="EC" id="1.5.5.2" evidence="6"/>
<comment type="similarity">
    <text evidence="2 6">Belongs to the proline oxidase family.</text>
</comment>
<dbReference type="InterPro" id="IPR015659">
    <property type="entry name" value="Proline_oxidase"/>
</dbReference>
<dbReference type="InterPro" id="IPR029041">
    <property type="entry name" value="FAD-linked_oxidoreductase-like"/>
</dbReference>
<feature type="compositionally biased region" description="Basic and acidic residues" evidence="7">
    <location>
        <begin position="219"/>
        <end position="236"/>
    </location>
</feature>
<dbReference type="InterPro" id="IPR002872">
    <property type="entry name" value="Proline_DH_dom"/>
</dbReference>
<feature type="domain" description="Proline dehydrogenase" evidence="9">
    <location>
        <begin position="249"/>
        <end position="530"/>
    </location>
</feature>
<dbReference type="PANTHER" id="PTHR13914">
    <property type="entry name" value="PROLINE OXIDASE"/>
    <property type="match status" value="1"/>
</dbReference>
<comment type="caution">
    <text evidence="10">The sequence shown here is derived from an EMBL/GenBank/DDBJ whole genome shotgun (WGS) entry which is preliminary data.</text>
</comment>
<feature type="chain" id="PRO_5025411325" description="Proline dehydrogenase" evidence="8">
    <location>
        <begin position="18"/>
        <end position="561"/>
    </location>
</feature>
<keyword evidence="3 6" id="KW-0560">Oxidoreductase</keyword>
<evidence type="ECO:0000313" key="10">
    <source>
        <dbReference type="EMBL" id="KAF0034225.1"/>
    </source>
</evidence>
<dbReference type="Pfam" id="PF01619">
    <property type="entry name" value="Pro_dh"/>
    <property type="match status" value="1"/>
</dbReference>
<keyword evidence="8" id="KW-0732">Signal</keyword>
<evidence type="ECO:0000256" key="1">
    <source>
        <dbReference type="ARBA" id="ARBA00004739"/>
    </source>
</evidence>
<dbReference type="PANTHER" id="PTHR13914:SF0">
    <property type="entry name" value="PROLINE DEHYDROGENASE 1, MITOCHONDRIAL"/>
    <property type="match status" value="1"/>
</dbReference>
<protein>
    <recommendedName>
        <fullName evidence="6">Proline dehydrogenase</fullName>
        <ecNumber evidence="6">1.5.5.2</ecNumber>
    </recommendedName>
</protein>
<accession>A0A6A4SNT0</accession>
<evidence type="ECO:0000256" key="6">
    <source>
        <dbReference type="RuleBase" id="RU364054"/>
    </source>
</evidence>
<sequence length="561" mass="63522">MLWLKAAPALALPGASATFKWLLSSRSLRTTGAHNGGQRGDVSSSARPGRRGGGDGTATTAASHEISVDFELTREAYKSKDSLELLRSLVVFKLCSYSILVDKNKEIMDLGKAILGRRAFDQLMKMTFYGQFVAGEDHRAIRPLIQKNVAFGVGSVLDYSVEEDISQEEPEPRERSEYESRGVAGHFSTYRMQHKKKEEAFESMFSSVSMAEKGGIGGDHGEEKHKVHKQLGERRGGATGGAPTYSNSNEAKCDQHMETFIKCIKASGGSSMDGFSAIKMTALGRPQFLLQFSEVLVKWQRFFTFLASKQGKDGTGTSEQRLELDQLQHALENGVRLMVDAEQTYFQPAISKLTLEMQRLHNRQTPVIFNTYQCYLKEAYEQVAMDVELSRREGWHFAAKLVRGAYMYQERERAEELGYEDPINPDYESTNRMYHRCLDYVLDEIALNRNANVMVASHNEDTVKHTLRRMNELGLTPTENKVYFGQLLGMCDQISFPLGQAGYPVYKYVPYGPVNEVMPYLSRRAQENRGFMKGAQKERELLWRELKRRLASGELLYRPVY</sequence>
<evidence type="ECO:0000313" key="11">
    <source>
        <dbReference type="Proteomes" id="UP000438429"/>
    </source>
</evidence>
<gene>
    <name evidence="10" type="ORF">F2P81_014291</name>
</gene>
<keyword evidence="6" id="KW-0274">FAD</keyword>
<evidence type="ECO:0000259" key="9">
    <source>
        <dbReference type="Pfam" id="PF01619"/>
    </source>
</evidence>
<dbReference type="Gene3D" id="3.20.20.220">
    <property type="match status" value="2"/>
</dbReference>
<evidence type="ECO:0000256" key="4">
    <source>
        <dbReference type="ARBA" id="ARBA00023062"/>
    </source>
</evidence>
<comment type="function">
    <text evidence="6">Converts proline to delta-1-pyrroline-5-carboxylate.</text>
</comment>
<feature type="region of interest" description="Disordered" evidence="7">
    <location>
        <begin position="215"/>
        <end position="248"/>
    </location>
</feature>
<comment type="catalytic activity">
    <reaction evidence="5 6">
        <text>L-proline + a quinone = (S)-1-pyrroline-5-carboxylate + a quinol + H(+)</text>
        <dbReference type="Rhea" id="RHEA:23784"/>
        <dbReference type="ChEBI" id="CHEBI:15378"/>
        <dbReference type="ChEBI" id="CHEBI:17388"/>
        <dbReference type="ChEBI" id="CHEBI:24646"/>
        <dbReference type="ChEBI" id="CHEBI:60039"/>
        <dbReference type="ChEBI" id="CHEBI:132124"/>
        <dbReference type="EC" id="1.5.5.2"/>
    </reaction>
</comment>
<dbReference type="GO" id="GO:0004657">
    <property type="term" value="F:proline dehydrogenase activity"/>
    <property type="evidence" value="ECO:0007669"/>
    <property type="project" value="UniProtKB-EC"/>
</dbReference>
<comment type="pathway">
    <text evidence="1">Amino-acid degradation; L-proline degradation into L-glutamate; L-glutamate from L-proline: step 1/2.</text>
</comment>
<name>A0A6A4SNT0_SCOMX</name>
<evidence type="ECO:0000256" key="5">
    <source>
        <dbReference type="ARBA" id="ARBA00048779"/>
    </source>
</evidence>
<dbReference type="GO" id="GO:0010133">
    <property type="term" value="P:L-proline catabolic process to L-glutamate"/>
    <property type="evidence" value="ECO:0007669"/>
    <property type="project" value="TreeGrafter"/>
</dbReference>
<dbReference type="EMBL" id="VEVO01000012">
    <property type="protein sequence ID" value="KAF0034225.1"/>
    <property type="molecule type" value="Genomic_DNA"/>
</dbReference>
<evidence type="ECO:0000256" key="3">
    <source>
        <dbReference type="ARBA" id="ARBA00023002"/>
    </source>
</evidence>
<dbReference type="GO" id="GO:0071949">
    <property type="term" value="F:FAD binding"/>
    <property type="evidence" value="ECO:0007669"/>
    <property type="project" value="TreeGrafter"/>
</dbReference>
<feature type="signal peptide" evidence="8">
    <location>
        <begin position="1"/>
        <end position="17"/>
    </location>
</feature>
<dbReference type="Proteomes" id="UP000438429">
    <property type="component" value="Unassembled WGS sequence"/>
</dbReference>
<organism evidence="10 11">
    <name type="scientific">Scophthalmus maximus</name>
    <name type="common">Turbot</name>
    <name type="synonym">Psetta maxima</name>
    <dbReference type="NCBI Taxonomy" id="52904"/>
    <lineage>
        <taxon>Eukaryota</taxon>
        <taxon>Metazoa</taxon>
        <taxon>Chordata</taxon>
        <taxon>Craniata</taxon>
        <taxon>Vertebrata</taxon>
        <taxon>Euteleostomi</taxon>
        <taxon>Actinopterygii</taxon>
        <taxon>Neopterygii</taxon>
        <taxon>Teleostei</taxon>
        <taxon>Neoteleostei</taxon>
        <taxon>Acanthomorphata</taxon>
        <taxon>Carangaria</taxon>
        <taxon>Pleuronectiformes</taxon>
        <taxon>Pleuronectoidei</taxon>
        <taxon>Scophthalmidae</taxon>
        <taxon>Scophthalmus</taxon>
    </lineage>
</organism>
<evidence type="ECO:0000256" key="8">
    <source>
        <dbReference type="SAM" id="SignalP"/>
    </source>
</evidence>
<feature type="region of interest" description="Disordered" evidence="7">
    <location>
        <begin position="32"/>
        <end position="59"/>
    </location>
</feature>
<evidence type="ECO:0000256" key="7">
    <source>
        <dbReference type="SAM" id="MobiDB-lite"/>
    </source>
</evidence>
<dbReference type="GO" id="GO:0005739">
    <property type="term" value="C:mitochondrion"/>
    <property type="evidence" value="ECO:0007669"/>
    <property type="project" value="TreeGrafter"/>
</dbReference>
<keyword evidence="4 6" id="KW-0642">Proline metabolism</keyword>
<keyword evidence="6" id="KW-0285">Flavoprotein</keyword>
<proteinExistence type="inferred from homology"/>
<comment type="cofactor">
    <cofactor evidence="6">
        <name>FAD</name>
        <dbReference type="ChEBI" id="CHEBI:57692"/>
    </cofactor>
</comment>
<evidence type="ECO:0000256" key="2">
    <source>
        <dbReference type="ARBA" id="ARBA00005869"/>
    </source>
</evidence>